<keyword evidence="10" id="KW-1185">Reference proteome</keyword>
<dbReference type="SUPFAM" id="SSF57603">
    <property type="entry name" value="FnI-like domain"/>
    <property type="match status" value="1"/>
</dbReference>
<feature type="signal peptide" evidence="5">
    <location>
        <begin position="1"/>
        <end position="24"/>
    </location>
</feature>
<dbReference type="SMART" id="SM00214">
    <property type="entry name" value="VWC"/>
    <property type="match status" value="1"/>
</dbReference>
<dbReference type="SUPFAM" id="SSF57184">
    <property type="entry name" value="Growth factor receptor domain"/>
    <property type="match status" value="1"/>
</dbReference>
<dbReference type="GO" id="GO:0031012">
    <property type="term" value="C:extracellular matrix"/>
    <property type="evidence" value="ECO:0007669"/>
    <property type="project" value="TreeGrafter"/>
</dbReference>
<evidence type="ECO:0000259" key="6">
    <source>
        <dbReference type="PROSITE" id="PS01225"/>
    </source>
</evidence>
<feature type="domain" description="VWFC" evidence="7">
    <location>
        <begin position="100"/>
        <end position="164"/>
    </location>
</feature>
<evidence type="ECO:0000259" key="7">
    <source>
        <dbReference type="PROSITE" id="PS50184"/>
    </source>
</evidence>
<dbReference type="InterPro" id="IPR050941">
    <property type="entry name" value="CCN"/>
</dbReference>
<evidence type="ECO:0000256" key="4">
    <source>
        <dbReference type="PROSITE-ProRule" id="PRU00039"/>
    </source>
</evidence>
<dbReference type="GO" id="GO:0007155">
    <property type="term" value="P:cell adhesion"/>
    <property type="evidence" value="ECO:0007669"/>
    <property type="project" value="TreeGrafter"/>
</dbReference>
<comment type="caution">
    <text evidence="4">Lacks conserved residue(s) required for the propagation of feature annotation.</text>
</comment>
<keyword evidence="3" id="KW-1015">Disulfide bond</keyword>
<dbReference type="PANTHER" id="PTHR11348">
    <property type="entry name" value="CONNECTIVE TISSUE GROWTH FACTOR-RELATED"/>
    <property type="match status" value="1"/>
</dbReference>
<organism evidence="9 10">
    <name type="scientific">Synaphobranchus kaupii</name>
    <name type="common">Kaup's arrowtooth eel</name>
    <dbReference type="NCBI Taxonomy" id="118154"/>
    <lineage>
        <taxon>Eukaryota</taxon>
        <taxon>Metazoa</taxon>
        <taxon>Chordata</taxon>
        <taxon>Craniata</taxon>
        <taxon>Vertebrata</taxon>
        <taxon>Euteleostomi</taxon>
        <taxon>Actinopterygii</taxon>
        <taxon>Neopterygii</taxon>
        <taxon>Teleostei</taxon>
        <taxon>Anguilliformes</taxon>
        <taxon>Synaphobranchidae</taxon>
        <taxon>Synaphobranchus</taxon>
    </lineage>
</organism>
<reference evidence="9" key="1">
    <citation type="journal article" date="2023" name="Science">
        <title>Genome structures resolve the early diversification of teleost fishes.</title>
        <authorList>
            <person name="Parey E."/>
            <person name="Louis A."/>
            <person name="Montfort J."/>
            <person name="Bouchez O."/>
            <person name="Roques C."/>
            <person name="Iampietro C."/>
            <person name="Lluch J."/>
            <person name="Castinel A."/>
            <person name="Donnadieu C."/>
            <person name="Desvignes T."/>
            <person name="Floi Bucao C."/>
            <person name="Jouanno E."/>
            <person name="Wen M."/>
            <person name="Mejri S."/>
            <person name="Dirks R."/>
            <person name="Jansen H."/>
            <person name="Henkel C."/>
            <person name="Chen W.J."/>
            <person name="Zahm M."/>
            <person name="Cabau C."/>
            <person name="Klopp C."/>
            <person name="Thompson A.W."/>
            <person name="Robinson-Rechavi M."/>
            <person name="Braasch I."/>
            <person name="Lecointre G."/>
            <person name="Bobe J."/>
            <person name="Postlethwait J.H."/>
            <person name="Berthelot C."/>
            <person name="Roest Crollius H."/>
            <person name="Guiguen Y."/>
        </authorList>
    </citation>
    <scope>NUCLEOTIDE SEQUENCE</scope>
    <source>
        <strain evidence="9">WJC10195</strain>
    </source>
</reference>
<dbReference type="PROSITE" id="PS50184">
    <property type="entry name" value="VWFC_2"/>
    <property type="match status" value="1"/>
</dbReference>
<dbReference type="InterPro" id="IPR001007">
    <property type="entry name" value="VWF_dom"/>
</dbReference>
<dbReference type="EMBL" id="JAINUF010000003">
    <property type="protein sequence ID" value="KAJ8369693.1"/>
    <property type="molecule type" value="Genomic_DNA"/>
</dbReference>
<dbReference type="GO" id="GO:0045597">
    <property type="term" value="P:positive regulation of cell differentiation"/>
    <property type="evidence" value="ECO:0007669"/>
    <property type="project" value="TreeGrafter"/>
</dbReference>
<dbReference type="Pfam" id="PF19035">
    <property type="entry name" value="TSP1_CCN"/>
    <property type="match status" value="1"/>
</dbReference>
<accession>A0A9Q1J736</accession>
<protein>
    <submittedName>
        <fullName evidence="9">Uncharacterized protein</fullName>
    </submittedName>
</protein>
<dbReference type="SMART" id="SM00121">
    <property type="entry name" value="IB"/>
    <property type="match status" value="1"/>
</dbReference>
<dbReference type="InterPro" id="IPR043973">
    <property type="entry name" value="TSP1_CCN"/>
</dbReference>
<dbReference type="AlphaFoldDB" id="A0A9Q1J736"/>
<comment type="caution">
    <text evidence="9">The sequence shown here is derived from an EMBL/GenBank/DDBJ whole genome shotgun (WGS) entry which is preliminary data.</text>
</comment>
<dbReference type="InterPro" id="IPR006207">
    <property type="entry name" value="Cys_knot_C"/>
</dbReference>
<dbReference type="SMART" id="SM00041">
    <property type="entry name" value="CT"/>
    <property type="match status" value="1"/>
</dbReference>
<name>A0A9Q1J736_SYNKA</name>
<dbReference type="InterPro" id="IPR000867">
    <property type="entry name" value="IGFBP-like"/>
</dbReference>
<dbReference type="PROSITE" id="PS51323">
    <property type="entry name" value="IGFBP_N_2"/>
    <property type="match status" value="1"/>
</dbReference>
<evidence type="ECO:0000313" key="10">
    <source>
        <dbReference type="Proteomes" id="UP001152622"/>
    </source>
</evidence>
<dbReference type="InterPro" id="IPR000884">
    <property type="entry name" value="TSP1_rpt"/>
</dbReference>
<dbReference type="GO" id="GO:0007165">
    <property type="term" value="P:signal transduction"/>
    <property type="evidence" value="ECO:0007669"/>
    <property type="project" value="InterPro"/>
</dbReference>
<evidence type="ECO:0000259" key="8">
    <source>
        <dbReference type="PROSITE" id="PS51323"/>
    </source>
</evidence>
<dbReference type="GO" id="GO:0005178">
    <property type="term" value="F:integrin binding"/>
    <property type="evidence" value="ECO:0007669"/>
    <property type="project" value="TreeGrafter"/>
</dbReference>
<dbReference type="Pfam" id="PF00219">
    <property type="entry name" value="IGFBP"/>
    <property type="match status" value="1"/>
</dbReference>
<dbReference type="PROSITE" id="PS01225">
    <property type="entry name" value="CTCK_2"/>
    <property type="match status" value="1"/>
</dbReference>
<evidence type="ECO:0000256" key="5">
    <source>
        <dbReference type="SAM" id="SignalP"/>
    </source>
</evidence>
<comment type="similarity">
    <text evidence="1">Belongs to the CCN family.</text>
</comment>
<feature type="domain" description="IGFBP N-terminal" evidence="8">
    <location>
        <begin position="23"/>
        <end position="95"/>
    </location>
</feature>
<dbReference type="InterPro" id="IPR009030">
    <property type="entry name" value="Growth_fac_rcpt_cys_sf"/>
</dbReference>
<gene>
    <name evidence="9" type="ORF">SKAU_G00097210</name>
</gene>
<dbReference type="InterPro" id="IPR036383">
    <property type="entry name" value="TSP1_rpt_sf"/>
</dbReference>
<sequence length="336" mass="37070">MEGHAGERVFAWALLISLITQVCCQLCAGPCNCPGLVPHCREGVPLVSDGCQCCQMCARQKGEACNDKYICDIQQGLQCDYSASYPGGPGECVSQDELGCEFNGVTYQKGQKFQLSCSGMCTCLGGGIACVSLCPPSIRLASPDCPHPQQVRRPGQCCKEWVCEDMDNTVQQDALTAHRPHKLWPGVSGQNQNQIQNQIQIRNQIQHSATSCIEQSTEWSACSRTCGPGVSVRVSNQNRVCHLERQMRFCQVRPCRTILSRTRAGGGWCKASYRAALPERLEYRGCQSTRTYRPRYCGLCSSNRCCTPFRTHTVQVAFTCPTNGRKGRYPASTPSW</sequence>
<evidence type="ECO:0000256" key="1">
    <source>
        <dbReference type="ARBA" id="ARBA00008125"/>
    </source>
</evidence>
<dbReference type="GO" id="GO:0005615">
    <property type="term" value="C:extracellular space"/>
    <property type="evidence" value="ECO:0007669"/>
    <property type="project" value="TreeGrafter"/>
</dbReference>
<evidence type="ECO:0000313" key="9">
    <source>
        <dbReference type="EMBL" id="KAJ8369693.1"/>
    </source>
</evidence>
<dbReference type="PROSITE" id="PS01208">
    <property type="entry name" value="VWFC_1"/>
    <property type="match status" value="1"/>
</dbReference>
<keyword evidence="2 5" id="KW-0732">Signal</keyword>
<proteinExistence type="inferred from homology"/>
<dbReference type="PANTHER" id="PTHR11348:SF22">
    <property type="entry name" value="CCN FAMILY MEMBER 5"/>
    <property type="match status" value="1"/>
</dbReference>
<feature type="domain" description="CTCK" evidence="6">
    <location>
        <begin position="269"/>
        <end position="325"/>
    </location>
</feature>
<feature type="chain" id="PRO_5040276866" evidence="5">
    <location>
        <begin position="25"/>
        <end position="336"/>
    </location>
</feature>
<dbReference type="Pfam" id="PF00093">
    <property type="entry name" value="VWC"/>
    <property type="match status" value="1"/>
</dbReference>
<dbReference type="OrthoDB" id="365605at2759"/>
<dbReference type="PROSITE" id="PS50092">
    <property type="entry name" value="TSP1"/>
    <property type="match status" value="1"/>
</dbReference>
<dbReference type="Proteomes" id="UP001152622">
    <property type="component" value="Chromosome 3"/>
</dbReference>
<evidence type="ECO:0000256" key="2">
    <source>
        <dbReference type="ARBA" id="ARBA00022729"/>
    </source>
</evidence>
<dbReference type="GO" id="GO:0008201">
    <property type="term" value="F:heparin binding"/>
    <property type="evidence" value="ECO:0007669"/>
    <property type="project" value="TreeGrafter"/>
</dbReference>
<dbReference type="Gene3D" id="2.20.100.10">
    <property type="entry name" value="Thrombospondin type-1 (TSP1) repeat"/>
    <property type="match status" value="1"/>
</dbReference>
<evidence type="ECO:0000256" key="3">
    <source>
        <dbReference type="ARBA" id="ARBA00023157"/>
    </source>
</evidence>